<keyword evidence="4 5" id="KW-0413">Isomerase</keyword>
<reference evidence="9 10" key="1">
    <citation type="journal article" date="2019" name="ISME J.">
        <title>Candidatus Macondimonas diazotrophica, a novel gammaproteobacterial genus dominating crude-oil-contaminated coastal sediments.</title>
        <authorList>
            <person name="Karthikeyan S."/>
            <person name="Konstantinidis K."/>
        </authorList>
    </citation>
    <scope>NUCLEOTIDE SEQUENCE [LARGE SCALE GENOMIC DNA]</scope>
    <source>
        <strain evidence="9 10">KTK01</strain>
    </source>
</reference>
<evidence type="ECO:0000256" key="4">
    <source>
        <dbReference type="ARBA" id="ARBA00023235"/>
    </source>
</evidence>
<evidence type="ECO:0000256" key="6">
    <source>
        <dbReference type="PIRSR" id="PIRSR613078-1"/>
    </source>
</evidence>
<dbReference type="AlphaFoldDB" id="A0A4Z0FBG2"/>
<dbReference type="PANTHER" id="PTHR11931">
    <property type="entry name" value="PHOSPHOGLYCERATE MUTASE"/>
    <property type="match status" value="1"/>
</dbReference>
<feature type="binding site" evidence="5 7">
    <location>
        <begin position="22"/>
        <end position="23"/>
    </location>
    <ligand>
        <name>substrate</name>
    </ligand>
</feature>
<dbReference type="SMART" id="SM00855">
    <property type="entry name" value="PGAM"/>
    <property type="match status" value="1"/>
</dbReference>
<evidence type="ECO:0000256" key="8">
    <source>
        <dbReference type="PIRSR" id="PIRSR613078-3"/>
    </source>
</evidence>
<evidence type="ECO:0000313" key="10">
    <source>
        <dbReference type="Proteomes" id="UP000297890"/>
    </source>
</evidence>
<feature type="active site" description="Tele-phosphohistidine intermediate" evidence="5 6">
    <location>
        <position position="10"/>
    </location>
</feature>
<evidence type="ECO:0000256" key="7">
    <source>
        <dbReference type="PIRSR" id="PIRSR613078-2"/>
    </source>
</evidence>
<feature type="binding site" evidence="5 7">
    <location>
        <begin position="136"/>
        <end position="137"/>
    </location>
    <ligand>
        <name>substrate</name>
    </ligand>
</feature>
<dbReference type="Proteomes" id="UP000297890">
    <property type="component" value="Unassembled WGS sequence"/>
</dbReference>
<name>A0A4Z0FBG2_9GAMM</name>
<dbReference type="RefSeq" id="WP_135280975.1">
    <property type="nucleotide sequence ID" value="NZ_SRIO01000003.1"/>
</dbReference>
<proteinExistence type="inferred from homology"/>
<comment type="catalytic activity">
    <reaction evidence="5">
        <text>(2R)-2-phosphoglycerate = (2R)-3-phosphoglycerate</text>
        <dbReference type="Rhea" id="RHEA:15901"/>
        <dbReference type="ChEBI" id="CHEBI:58272"/>
        <dbReference type="ChEBI" id="CHEBI:58289"/>
        <dbReference type="EC" id="5.4.2.11"/>
    </reaction>
</comment>
<comment type="caution">
    <text evidence="9">The sequence shown here is derived from an EMBL/GenBank/DDBJ whole genome shotgun (WGS) entry which is preliminary data.</text>
</comment>
<feature type="binding site" evidence="5 7">
    <location>
        <position position="120"/>
    </location>
    <ligand>
        <name>substrate</name>
    </ligand>
</feature>
<keyword evidence="2 5" id="KW-0312">Gluconeogenesis</keyword>
<feature type="active site" description="Proton donor/acceptor" evidence="5 6">
    <location>
        <position position="109"/>
    </location>
</feature>
<feature type="binding site" evidence="5 7">
    <location>
        <begin position="109"/>
        <end position="112"/>
    </location>
    <ligand>
        <name>substrate</name>
    </ligand>
</feature>
<comment type="subunit">
    <text evidence="5">Homodimer.</text>
</comment>
<dbReference type="UniPathway" id="UPA00109">
    <property type="reaction ID" value="UER00186"/>
</dbReference>
<dbReference type="NCBIfam" id="TIGR01258">
    <property type="entry name" value="pgm_1"/>
    <property type="match status" value="2"/>
</dbReference>
<protein>
    <recommendedName>
        <fullName evidence="5">2,3-bisphosphoglycerate-dependent phosphoglycerate mutase</fullName>
        <shortName evidence="5">BPG-dependent PGAM</shortName>
        <shortName evidence="5">PGAM</shortName>
        <shortName evidence="5">Phosphoglyceromutase</shortName>
        <shortName evidence="5">dPGM</shortName>
        <ecNumber evidence="5">5.4.2.11</ecNumber>
    </recommendedName>
</protein>
<evidence type="ECO:0000313" key="9">
    <source>
        <dbReference type="EMBL" id="TFZ83558.1"/>
    </source>
</evidence>
<comment type="function">
    <text evidence="5">Catalyzes the interconversion of 2-phosphoglycerate and 3-phosphoglycerate.</text>
</comment>
<evidence type="ECO:0000256" key="2">
    <source>
        <dbReference type="ARBA" id="ARBA00022432"/>
    </source>
</evidence>
<feature type="binding site" evidence="5 7">
    <location>
        <position position="59"/>
    </location>
    <ligand>
        <name>substrate</name>
    </ligand>
</feature>
<feature type="binding site" evidence="5 7">
    <location>
        <begin position="180"/>
        <end position="181"/>
    </location>
    <ligand>
        <name>substrate</name>
    </ligand>
</feature>
<organism evidence="9 10">
    <name type="scientific">Candidatus Macondimonas diazotrophica</name>
    <dbReference type="NCBI Taxonomy" id="2305248"/>
    <lineage>
        <taxon>Bacteria</taxon>
        <taxon>Pseudomonadati</taxon>
        <taxon>Pseudomonadota</taxon>
        <taxon>Gammaproteobacteria</taxon>
        <taxon>Chromatiales</taxon>
        <taxon>Ectothiorhodospiraceae</taxon>
        <taxon>Candidatus Macondimonas</taxon>
    </lineage>
</organism>
<dbReference type="HAMAP" id="MF_01039">
    <property type="entry name" value="PGAM_GpmA"/>
    <property type="match status" value="1"/>
</dbReference>
<dbReference type="GO" id="GO:0006094">
    <property type="term" value="P:gluconeogenesis"/>
    <property type="evidence" value="ECO:0007669"/>
    <property type="project" value="UniProtKB-UniRule"/>
</dbReference>
<dbReference type="GO" id="GO:0004619">
    <property type="term" value="F:phosphoglycerate mutase activity"/>
    <property type="evidence" value="ECO:0007669"/>
    <property type="project" value="UniProtKB-UniRule"/>
</dbReference>
<dbReference type="InterPro" id="IPR013078">
    <property type="entry name" value="His_Pase_superF_clade-1"/>
</dbReference>
<dbReference type="Pfam" id="PF00300">
    <property type="entry name" value="His_Phos_1"/>
    <property type="match status" value="2"/>
</dbReference>
<dbReference type="SUPFAM" id="SSF53254">
    <property type="entry name" value="Phosphoglycerate mutase-like"/>
    <property type="match status" value="1"/>
</dbReference>
<evidence type="ECO:0000256" key="5">
    <source>
        <dbReference type="HAMAP-Rule" id="MF_01039"/>
    </source>
</evidence>
<dbReference type="CDD" id="cd07067">
    <property type="entry name" value="HP_PGM_like"/>
    <property type="match status" value="1"/>
</dbReference>
<sequence length="229" mass="25616">MQARLILIRHGKSVWNAQNRFTGWVDVPLAADGWEEAAQAGRLLADRAFDVAFTSHLQRAITTLQVVLRENRSGRTPIFLPAEGTLPRESYRPGANEFPVYLHVTALAERHYGDLQGLNKDEVLARHGEAQFKQWRRGYDTPPPNGESLKDTCERVRPYFEQHIRPELAAGKQVLISAHGNSLRALTKDLESISDADIMGLEIPTGVPIAYDLEVTPETIDIRSKSILA</sequence>
<keyword evidence="10" id="KW-1185">Reference proteome</keyword>
<feature type="binding site" evidence="5 7">
    <location>
        <begin position="9"/>
        <end position="16"/>
    </location>
    <ligand>
        <name>substrate</name>
    </ligand>
</feature>
<dbReference type="GO" id="GO:0006096">
    <property type="term" value="P:glycolytic process"/>
    <property type="evidence" value="ECO:0007669"/>
    <property type="project" value="UniProtKB-UniRule"/>
</dbReference>
<dbReference type="Gene3D" id="3.40.50.1240">
    <property type="entry name" value="Phosphoglycerate mutase-like"/>
    <property type="match status" value="1"/>
</dbReference>
<dbReference type="InterPro" id="IPR005952">
    <property type="entry name" value="Phosphogly_mut1"/>
</dbReference>
<comment type="pathway">
    <text evidence="5">Carbohydrate degradation; glycolysis; pyruvate from D-glyceraldehyde 3-phosphate: step 3/5.</text>
</comment>
<dbReference type="EC" id="5.4.2.11" evidence="5"/>
<comment type="similarity">
    <text evidence="1 5">Belongs to the phosphoglycerate mutase family. BPG-dependent PGAM subfamily.</text>
</comment>
<gene>
    <name evidence="5" type="primary">gpmA</name>
    <name evidence="9" type="ORF">E4680_03410</name>
</gene>
<keyword evidence="3 5" id="KW-0324">Glycolysis</keyword>
<dbReference type="InterPro" id="IPR029033">
    <property type="entry name" value="His_PPase_superfam"/>
</dbReference>
<evidence type="ECO:0000256" key="1">
    <source>
        <dbReference type="ARBA" id="ARBA00006717"/>
    </source>
</evidence>
<dbReference type="OrthoDB" id="9781415at2"/>
<accession>A0A4Z0FBG2</accession>
<feature type="site" description="Transition state stabilizer" evidence="5 8">
    <location>
        <position position="179"/>
    </location>
</feature>
<dbReference type="PIRSF" id="PIRSF000709">
    <property type="entry name" value="6PFK_2-Ptase"/>
    <property type="match status" value="1"/>
</dbReference>
<dbReference type="EMBL" id="SRIO01000003">
    <property type="protein sequence ID" value="TFZ83558.1"/>
    <property type="molecule type" value="Genomic_DNA"/>
</dbReference>
<evidence type="ECO:0000256" key="3">
    <source>
        <dbReference type="ARBA" id="ARBA00023152"/>
    </source>
</evidence>